<name>A0A7W7F7K4_9SPHN</name>
<proteinExistence type="predicted"/>
<dbReference type="Proteomes" id="UP000566324">
    <property type="component" value="Unassembled WGS sequence"/>
</dbReference>
<evidence type="ECO:0000313" key="2">
    <source>
        <dbReference type="EMBL" id="MBB4633770.1"/>
    </source>
</evidence>
<feature type="region of interest" description="Disordered" evidence="1">
    <location>
        <begin position="1"/>
        <end position="25"/>
    </location>
</feature>
<keyword evidence="3" id="KW-1185">Reference proteome</keyword>
<organism evidence="2 3">
    <name type="scientific">Sphingosinicella soli</name>
    <dbReference type="NCBI Taxonomy" id="333708"/>
    <lineage>
        <taxon>Bacteria</taxon>
        <taxon>Pseudomonadati</taxon>
        <taxon>Pseudomonadota</taxon>
        <taxon>Alphaproteobacteria</taxon>
        <taxon>Sphingomonadales</taxon>
        <taxon>Sphingosinicellaceae</taxon>
        <taxon>Sphingosinicella</taxon>
    </lineage>
</organism>
<evidence type="ECO:0000313" key="3">
    <source>
        <dbReference type="Proteomes" id="UP000566324"/>
    </source>
</evidence>
<dbReference type="AlphaFoldDB" id="A0A7W7F7K4"/>
<reference evidence="2 3" key="1">
    <citation type="submission" date="2020-08" db="EMBL/GenBank/DDBJ databases">
        <title>Genomic Encyclopedia of Type Strains, Phase IV (KMG-IV): sequencing the most valuable type-strain genomes for metagenomic binning, comparative biology and taxonomic classification.</title>
        <authorList>
            <person name="Goeker M."/>
        </authorList>
    </citation>
    <scope>NUCLEOTIDE SEQUENCE [LARGE SCALE GENOMIC DNA]</scope>
    <source>
        <strain evidence="2 3">DSM 17328</strain>
    </source>
</reference>
<sequence>MAALAEKTTTEPLPSAGKRPRIAPQAPLEAGQFRRTFWMKAPPEATQEDARYMEFWTGVQKYLQRHDIVLVLADDESWEMECCIEAVRAAGCEVSVRKIYSRKPISAASSPLGDTHRSEWRAGMGWCVVRISDGAPVIKGLQSEAAAVLEWQKSQPRKAA</sequence>
<gene>
    <name evidence="2" type="ORF">GGQ98_003422</name>
</gene>
<dbReference type="RefSeq" id="WP_184071667.1">
    <property type="nucleotide sequence ID" value="NZ_JACHNZ010000057.1"/>
</dbReference>
<protein>
    <submittedName>
        <fullName evidence="2">Uncharacterized protein</fullName>
    </submittedName>
</protein>
<evidence type="ECO:0000256" key="1">
    <source>
        <dbReference type="SAM" id="MobiDB-lite"/>
    </source>
</evidence>
<accession>A0A7W7F7K4</accession>
<comment type="caution">
    <text evidence="2">The sequence shown here is derived from an EMBL/GenBank/DDBJ whole genome shotgun (WGS) entry which is preliminary data.</text>
</comment>
<dbReference type="EMBL" id="JACHNZ010000057">
    <property type="protein sequence ID" value="MBB4633770.1"/>
    <property type="molecule type" value="Genomic_DNA"/>
</dbReference>